<feature type="domain" description="Retroviral polymerase SH3-like" evidence="1">
    <location>
        <begin position="93"/>
        <end position="150"/>
    </location>
</feature>
<gene>
    <name evidence="2" type="ORF">HRI_000459300</name>
</gene>
<dbReference type="AlphaFoldDB" id="A0A9W7H1T0"/>
<dbReference type="InterPro" id="IPR057670">
    <property type="entry name" value="SH3_retrovirus"/>
</dbReference>
<dbReference type="EMBL" id="BSYR01000006">
    <property type="protein sequence ID" value="GMI67900.1"/>
    <property type="molecule type" value="Genomic_DNA"/>
</dbReference>
<evidence type="ECO:0000313" key="3">
    <source>
        <dbReference type="Proteomes" id="UP001165190"/>
    </source>
</evidence>
<evidence type="ECO:0000313" key="2">
    <source>
        <dbReference type="EMBL" id="GMI67900.1"/>
    </source>
</evidence>
<comment type="caution">
    <text evidence="2">The sequence shown here is derived from an EMBL/GenBank/DDBJ whole genome shotgun (WGS) entry which is preliminary data.</text>
</comment>
<reference evidence="2" key="1">
    <citation type="submission" date="2023-05" db="EMBL/GenBank/DDBJ databases">
        <title>Genome and transcriptome analyses reveal genes involved in the formation of fine ridges on petal epidermal cells in Hibiscus trionum.</title>
        <authorList>
            <person name="Koshimizu S."/>
            <person name="Masuda S."/>
            <person name="Ishii T."/>
            <person name="Shirasu K."/>
            <person name="Hoshino A."/>
            <person name="Arita M."/>
        </authorList>
    </citation>
    <scope>NUCLEOTIDE SEQUENCE</scope>
    <source>
        <strain evidence="2">Hamamatsu line</strain>
    </source>
</reference>
<dbReference type="Proteomes" id="UP001165190">
    <property type="component" value="Unassembled WGS sequence"/>
</dbReference>
<protein>
    <recommendedName>
        <fullName evidence="1">Retroviral polymerase SH3-like domain-containing protein</fullName>
    </recommendedName>
</protein>
<accession>A0A9W7H1T0</accession>
<sequence length="318" mass="34802">MKIALLAKNKFNRKGGANTRQAANSATVENGAEGAAQMATTTQSLANQQTPTFTPEQYQQILSLLGKDPVVKGTAHMAGMVSGGLAQEWILDTAYATTPNYSDKFASKAVVSVFMGYSLSQKGYILFSLESKDFFVSRDAVFHENVFPFTFPVKPSRLFPTSHSDVSFLDIDHVSSLDIPHSSAPSTNPYVLQDEQVIDVANINNVVPNECVEQQVINVPQEEVIRRSSRVQRQPTWLNDFVCTKAGTRSKNSITNFVSYVHLPLSTRAFAASISSTSEPPDQQADILTKGLAAKQHEHLMIKLGVKDIFTLQLEGGC</sequence>
<dbReference type="OrthoDB" id="1617351at2759"/>
<proteinExistence type="predicted"/>
<keyword evidence="3" id="KW-1185">Reference proteome</keyword>
<name>A0A9W7H1T0_HIBTR</name>
<organism evidence="2 3">
    <name type="scientific">Hibiscus trionum</name>
    <name type="common">Flower of an hour</name>
    <dbReference type="NCBI Taxonomy" id="183268"/>
    <lineage>
        <taxon>Eukaryota</taxon>
        <taxon>Viridiplantae</taxon>
        <taxon>Streptophyta</taxon>
        <taxon>Embryophyta</taxon>
        <taxon>Tracheophyta</taxon>
        <taxon>Spermatophyta</taxon>
        <taxon>Magnoliopsida</taxon>
        <taxon>eudicotyledons</taxon>
        <taxon>Gunneridae</taxon>
        <taxon>Pentapetalae</taxon>
        <taxon>rosids</taxon>
        <taxon>malvids</taxon>
        <taxon>Malvales</taxon>
        <taxon>Malvaceae</taxon>
        <taxon>Malvoideae</taxon>
        <taxon>Hibiscus</taxon>
    </lineage>
</organism>
<evidence type="ECO:0000259" key="1">
    <source>
        <dbReference type="Pfam" id="PF25597"/>
    </source>
</evidence>
<dbReference type="Pfam" id="PF25597">
    <property type="entry name" value="SH3_retrovirus"/>
    <property type="match status" value="1"/>
</dbReference>